<dbReference type="EMBL" id="AP026830">
    <property type="protein sequence ID" value="BDR90911.1"/>
    <property type="molecule type" value="Genomic_DNA"/>
</dbReference>
<keyword evidence="3" id="KW-0479">Metal-binding</keyword>
<dbReference type="RefSeq" id="WP_188603407.1">
    <property type="nucleotide sequence ID" value="NZ_AP026830.1"/>
</dbReference>
<dbReference type="AlphaFoldDB" id="A0A830EA48"/>
<evidence type="ECO:0000313" key="7">
    <source>
        <dbReference type="EMBL" id="BDR90911.1"/>
    </source>
</evidence>
<dbReference type="InterPro" id="IPR011032">
    <property type="entry name" value="GroES-like_sf"/>
</dbReference>
<dbReference type="GO" id="GO:0046872">
    <property type="term" value="F:metal ion binding"/>
    <property type="evidence" value="ECO:0007669"/>
    <property type="project" value="UniProtKB-KW"/>
</dbReference>
<evidence type="ECO:0000259" key="6">
    <source>
        <dbReference type="SMART" id="SM00829"/>
    </source>
</evidence>
<dbReference type="SUPFAM" id="SSF51735">
    <property type="entry name" value="NAD(P)-binding Rossmann-fold domains"/>
    <property type="match status" value="1"/>
</dbReference>
<reference evidence="10" key="3">
    <citation type="submission" date="2022-09" db="EMBL/GenBank/DDBJ databases">
        <title>Complete genome sequence of Vulcanisaeta souniana.</title>
        <authorList>
            <person name="Kato S."/>
            <person name="Itoh T."/>
            <person name="Ohkuma M."/>
        </authorList>
    </citation>
    <scope>NUCLEOTIDE SEQUENCE [LARGE SCALE GENOMIC DNA]</scope>
    <source>
        <strain evidence="10">JCM 11219</strain>
    </source>
</reference>
<dbReference type="InterPro" id="IPR013149">
    <property type="entry name" value="ADH-like_C"/>
</dbReference>
<dbReference type="SMART" id="SM00829">
    <property type="entry name" value="PKS_ER"/>
    <property type="match status" value="1"/>
</dbReference>
<dbReference type="InterPro" id="IPR013154">
    <property type="entry name" value="ADH-like_N"/>
</dbReference>
<sequence length="318" mass="34644">MRVLAAVLREFNKPFNIEEFDIGDPSPNDVVVRVRAEGICGRDLVIWKGGFRNLKPPLILGHEIYGEVDGRAVGIFGAIVDGTCPYCRAGKDNLCLNLQFFGENRPGGYAEAVIAPKNNVFELPDSDYIKYAAAVCPLATAIHASKLGNVGPGTRVLVTGAGGGVGMHTIQYLKSLGAYVISITSPGKADLVAKFSDETITDREFSRKVRDVDVVLENVGAATINESLKTLRREGTLILIGNTEGEEIRLARPALTVMREHRIIGSAAYTRGEILKTVELLHKGVVKPIYKTYSFRDVNQAYNDLLNQKVLGRAVLVF</sequence>
<comment type="similarity">
    <text evidence="2">Belongs to the zinc-containing alcohol dehydrogenase family.</text>
</comment>
<dbReference type="SUPFAM" id="SSF50129">
    <property type="entry name" value="GroES-like"/>
    <property type="match status" value="1"/>
</dbReference>
<dbReference type="Gene3D" id="3.90.180.10">
    <property type="entry name" value="Medium-chain alcohol dehydrogenases, catalytic domain"/>
    <property type="match status" value="1"/>
</dbReference>
<dbReference type="PANTHER" id="PTHR42940">
    <property type="entry name" value="ALCOHOL DEHYDROGENASE 1-RELATED"/>
    <property type="match status" value="1"/>
</dbReference>
<evidence type="ECO:0000256" key="1">
    <source>
        <dbReference type="ARBA" id="ARBA00001947"/>
    </source>
</evidence>
<dbReference type="EMBL" id="BMNM01000006">
    <property type="protein sequence ID" value="GGI79191.1"/>
    <property type="molecule type" value="Genomic_DNA"/>
</dbReference>
<protein>
    <submittedName>
        <fullName evidence="8">Alcohol dehydrogenase</fullName>
    </submittedName>
</protein>
<dbReference type="Proteomes" id="UP000657075">
    <property type="component" value="Unassembled WGS sequence"/>
</dbReference>
<evidence type="ECO:0000256" key="5">
    <source>
        <dbReference type="ARBA" id="ARBA00023002"/>
    </source>
</evidence>
<comment type="cofactor">
    <cofactor evidence="1">
        <name>Zn(2+)</name>
        <dbReference type="ChEBI" id="CHEBI:29105"/>
    </cofactor>
</comment>
<proteinExistence type="inferred from homology"/>
<evidence type="ECO:0000313" key="10">
    <source>
        <dbReference type="Proteomes" id="UP001060771"/>
    </source>
</evidence>
<dbReference type="Pfam" id="PF08240">
    <property type="entry name" value="ADH_N"/>
    <property type="match status" value="1"/>
</dbReference>
<organism evidence="8 9">
    <name type="scientific">Vulcanisaeta souniana JCM 11219</name>
    <dbReference type="NCBI Taxonomy" id="1293586"/>
    <lineage>
        <taxon>Archaea</taxon>
        <taxon>Thermoproteota</taxon>
        <taxon>Thermoprotei</taxon>
        <taxon>Thermoproteales</taxon>
        <taxon>Thermoproteaceae</taxon>
        <taxon>Vulcanisaeta</taxon>
    </lineage>
</organism>
<dbReference type="Proteomes" id="UP001060771">
    <property type="component" value="Chromosome"/>
</dbReference>
<dbReference type="OrthoDB" id="73567at2157"/>
<dbReference type="GO" id="GO:0005737">
    <property type="term" value="C:cytoplasm"/>
    <property type="evidence" value="ECO:0007669"/>
    <property type="project" value="TreeGrafter"/>
</dbReference>
<accession>A0A830EA48</accession>
<keyword evidence="5" id="KW-0560">Oxidoreductase</keyword>
<dbReference type="GO" id="GO:0004022">
    <property type="term" value="F:alcohol dehydrogenase (NAD+) activity"/>
    <property type="evidence" value="ECO:0007669"/>
    <property type="project" value="TreeGrafter"/>
</dbReference>
<dbReference type="InterPro" id="IPR020843">
    <property type="entry name" value="ER"/>
</dbReference>
<evidence type="ECO:0000256" key="4">
    <source>
        <dbReference type="ARBA" id="ARBA00022833"/>
    </source>
</evidence>
<dbReference type="InterPro" id="IPR036291">
    <property type="entry name" value="NAD(P)-bd_dom_sf"/>
</dbReference>
<evidence type="ECO:0000256" key="2">
    <source>
        <dbReference type="ARBA" id="ARBA00008072"/>
    </source>
</evidence>
<evidence type="ECO:0000313" key="9">
    <source>
        <dbReference type="Proteomes" id="UP000657075"/>
    </source>
</evidence>
<dbReference type="PANTHER" id="PTHR42940:SF8">
    <property type="entry name" value="VACUOLAR PROTEIN SORTING-ASSOCIATED PROTEIN 11"/>
    <property type="match status" value="1"/>
</dbReference>
<dbReference type="Pfam" id="PF00107">
    <property type="entry name" value="ADH_zinc_N"/>
    <property type="match status" value="1"/>
</dbReference>
<keyword evidence="10" id="KW-1185">Reference proteome</keyword>
<dbReference type="GeneID" id="76205557"/>
<gene>
    <name evidence="8" type="ORF">GCM10007112_15240</name>
    <name evidence="7" type="ORF">Vsou_00040</name>
</gene>
<reference evidence="8" key="2">
    <citation type="submission" date="2020-09" db="EMBL/GenBank/DDBJ databases">
        <authorList>
            <person name="Sun Q."/>
            <person name="Ohkuma M."/>
        </authorList>
    </citation>
    <scope>NUCLEOTIDE SEQUENCE</scope>
    <source>
        <strain evidence="8">JCM 11219</strain>
    </source>
</reference>
<reference evidence="7" key="4">
    <citation type="journal article" date="2023" name="Microbiol. Resour. Announc.">
        <title>Complete Genome Sequence of Vulcanisaeta souniana Strain IC-059, a Hyperthermophilic Archaeon Isolated from Hot Spring Water in Japan.</title>
        <authorList>
            <person name="Kato S."/>
            <person name="Itoh T."/>
            <person name="Wu L."/>
            <person name="Ma J."/>
            <person name="Ohkuma M."/>
        </authorList>
    </citation>
    <scope>NUCLEOTIDE SEQUENCE</scope>
    <source>
        <strain evidence="7">JCM 11219</strain>
    </source>
</reference>
<reference evidence="8" key="1">
    <citation type="journal article" date="2014" name="Int. J. Syst. Evol. Microbiol.">
        <title>Complete genome sequence of Corynebacterium casei LMG S-19264T (=DSM 44701T), isolated from a smear-ripened cheese.</title>
        <authorList>
            <consortium name="US DOE Joint Genome Institute (JGI-PGF)"/>
            <person name="Walter F."/>
            <person name="Albersmeier A."/>
            <person name="Kalinowski J."/>
            <person name="Ruckert C."/>
        </authorList>
    </citation>
    <scope>NUCLEOTIDE SEQUENCE</scope>
    <source>
        <strain evidence="8">JCM 11219</strain>
    </source>
</reference>
<keyword evidence="4" id="KW-0862">Zinc</keyword>
<evidence type="ECO:0000256" key="3">
    <source>
        <dbReference type="ARBA" id="ARBA00022723"/>
    </source>
</evidence>
<evidence type="ECO:0000313" key="8">
    <source>
        <dbReference type="EMBL" id="GGI79191.1"/>
    </source>
</evidence>
<name>A0A830EA48_9CREN</name>
<feature type="domain" description="Enoyl reductase (ER)" evidence="6">
    <location>
        <begin position="10"/>
        <end position="316"/>
    </location>
</feature>